<organism evidence="8 9">
    <name type="scientific">Fonsecaea multimorphosa CBS 102226</name>
    <dbReference type="NCBI Taxonomy" id="1442371"/>
    <lineage>
        <taxon>Eukaryota</taxon>
        <taxon>Fungi</taxon>
        <taxon>Dikarya</taxon>
        <taxon>Ascomycota</taxon>
        <taxon>Pezizomycotina</taxon>
        <taxon>Eurotiomycetes</taxon>
        <taxon>Chaetothyriomycetidae</taxon>
        <taxon>Chaetothyriales</taxon>
        <taxon>Herpotrichiellaceae</taxon>
        <taxon>Fonsecaea</taxon>
    </lineage>
</organism>
<feature type="region of interest" description="Disordered" evidence="6">
    <location>
        <begin position="53"/>
        <end position="100"/>
    </location>
</feature>
<dbReference type="SUPFAM" id="SSF57701">
    <property type="entry name" value="Zn2/Cys6 DNA-binding domain"/>
    <property type="match status" value="1"/>
</dbReference>
<dbReference type="OrthoDB" id="4158701at2759"/>
<feature type="compositionally biased region" description="Polar residues" evidence="6">
    <location>
        <begin position="597"/>
        <end position="608"/>
    </location>
</feature>
<dbReference type="PANTHER" id="PTHR47425:SF3">
    <property type="entry name" value="ZN(II)2CYS6 TRANSCRIPTION FACTOR (EUROFUNG)"/>
    <property type="match status" value="1"/>
</dbReference>
<dbReference type="GO" id="GO:0008270">
    <property type="term" value="F:zinc ion binding"/>
    <property type="evidence" value="ECO:0007669"/>
    <property type="project" value="InterPro"/>
</dbReference>
<keyword evidence="2" id="KW-0805">Transcription regulation</keyword>
<keyword evidence="5" id="KW-0539">Nucleus</keyword>
<evidence type="ECO:0000256" key="2">
    <source>
        <dbReference type="ARBA" id="ARBA00023015"/>
    </source>
</evidence>
<dbReference type="CDD" id="cd00067">
    <property type="entry name" value="GAL4"/>
    <property type="match status" value="1"/>
</dbReference>
<evidence type="ECO:0000313" key="9">
    <source>
        <dbReference type="Proteomes" id="UP000053411"/>
    </source>
</evidence>
<name>A0A0D2HI46_9EURO</name>
<reference evidence="8 9" key="1">
    <citation type="submission" date="2015-01" db="EMBL/GenBank/DDBJ databases">
        <title>The Genome Sequence of Fonsecaea multimorphosa CBS 102226.</title>
        <authorList>
            <consortium name="The Broad Institute Genomics Platform"/>
            <person name="Cuomo C."/>
            <person name="de Hoog S."/>
            <person name="Gorbushina A."/>
            <person name="Stielow B."/>
            <person name="Teixiera M."/>
            <person name="Abouelleil A."/>
            <person name="Chapman S.B."/>
            <person name="Priest M."/>
            <person name="Young S.K."/>
            <person name="Wortman J."/>
            <person name="Nusbaum C."/>
            <person name="Birren B."/>
        </authorList>
    </citation>
    <scope>NUCLEOTIDE SEQUENCE [LARGE SCALE GENOMIC DNA]</scope>
    <source>
        <strain evidence="8 9">CBS 102226</strain>
    </source>
</reference>
<dbReference type="GO" id="GO:0006351">
    <property type="term" value="P:DNA-templated transcription"/>
    <property type="evidence" value="ECO:0007669"/>
    <property type="project" value="InterPro"/>
</dbReference>
<dbReference type="Proteomes" id="UP000053411">
    <property type="component" value="Unassembled WGS sequence"/>
</dbReference>
<dbReference type="SMART" id="SM00906">
    <property type="entry name" value="Fungal_trans"/>
    <property type="match status" value="1"/>
</dbReference>
<dbReference type="Gene3D" id="4.10.240.10">
    <property type="entry name" value="Zn(2)-C6 fungal-type DNA-binding domain"/>
    <property type="match status" value="1"/>
</dbReference>
<protein>
    <recommendedName>
        <fullName evidence="7">Zn(2)-C6 fungal-type domain-containing protein</fullName>
    </recommendedName>
</protein>
<dbReference type="CDD" id="cd12148">
    <property type="entry name" value="fungal_TF_MHR"/>
    <property type="match status" value="1"/>
</dbReference>
<dbReference type="PANTHER" id="PTHR47425">
    <property type="entry name" value="FARB-RELATED"/>
    <property type="match status" value="1"/>
</dbReference>
<sequence>MQNTTQPNANVRSRSRVACQSCNRRKVRCDVIRTGIPCSNCKQAGPTANCEVLPRKKHRPRRPRRILDPADSNTDRCAELTAPGPSPSDRHSPVAPSDSVGASITVVRTVATPDEDEDVDAILPDDSSLSYIGDRRGPRLAVYDICHPNEAQDARPYIPKDSNKKPRLASEIGYMRAKGVFEALSNDVADEAIRCYFEHVHFFLPVVDAATFLSQYKSDRNNISPLLFWCMILAAANFVSSDLLQKAGYSSRRALKTSMYERAKCLYDFDRGTDKLVLIQSVILMGFWYTDPQDHTGAWHWTGIAISLCQNLGLHRDPQSTFRGPAVSESFTRHARRLWWTCFVRDRWVSLAKGRPMRIHHEDCDVPMPTAGDILLDLQQIPNDYREKFIPRECEPLAAMWVRFVRTSHTLGNIMRAHYRVKGPRPSLETVDDLAEELEGCALKDELPDGCSDLLRMHAYQIELFYQGTVTVLYRPYLLGGHAAIPASGPPVWHKTALMKARAAAASTNNILEKLIELDAIQFLKQMVITALVPSMQIHLFDFKSLEPLVSGLAGNRLQLCMLVLSKLRETYWSAGVMHRLFERAQRILQESKRGNNVETASESSQACDQADHHSANHVTVVDFQNEFERHNGYPTIVDPPEGWPFTNSTTEASLQLWDDPLSFDTVEELLGPGFGLPGDAFEGLFTSSYGGGVQNLNSATQLHDNLAQFDVGYVGR</sequence>
<proteinExistence type="predicted"/>
<feature type="domain" description="Zn(2)-C6 fungal-type" evidence="7">
    <location>
        <begin position="18"/>
        <end position="52"/>
    </location>
</feature>
<dbReference type="PROSITE" id="PS50048">
    <property type="entry name" value="ZN2_CY6_FUNGAL_2"/>
    <property type="match status" value="1"/>
</dbReference>
<evidence type="ECO:0000256" key="6">
    <source>
        <dbReference type="SAM" id="MobiDB-lite"/>
    </source>
</evidence>
<evidence type="ECO:0000256" key="1">
    <source>
        <dbReference type="ARBA" id="ARBA00022723"/>
    </source>
</evidence>
<dbReference type="EMBL" id="KN848065">
    <property type="protein sequence ID" value="KIY01591.1"/>
    <property type="molecule type" value="Genomic_DNA"/>
</dbReference>
<dbReference type="Pfam" id="PF00172">
    <property type="entry name" value="Zn_clus"/>
    <property type="match status" value="1"/>
</dbReference>
<dbReference type="InterPro" id="IPR052761">
    <property type="entry name" value="Fungal_Detox/Toxin_TFs"/>
</dbReference>
<dbReference type="InterPro" id="IPR036864">
    <property type="entry name" value="Zn2-C6_fun-type_DNA-bd_sf"/>
</dbReference>
<dbReference type="Pfam" id="PF04082">
    <property type="entry name" value="Fungal_trans"/>
    <property type="match status" value="1"/>
</dbReference>
<dbReference type="VEuPathDB" id="FungiDB:Z520_03143"/>
<dbReference type="GO" id="GO:0000981">
    <property type="term" value="F:DNA-binding transcription factor activity, RNA polymerase II-specific"/>
    <property type="evidence" value="ECO:0007669"/>
    <property type="project" value="InterPro"/>
</dbReference>
<dbReference type="AlphaFoldDB" id="A0A0D2HI46"/>
<evidence type="ECO:0000256" key="5">
    <source>
        <dbReference type="ARBA" id="ARBA00023242"/>
    </source>
</evidence>
<evidence type="ECO:0000313" key="8">
    <source>
        <dbReference type="EMBL" id="KIY01591.1"/>
    </source>
</evidence>
<dbReference type="STRING" id="1442371.A0A0D2HI46"/>
<feature type="region of interest" description="Disordered" evidence="6">
    <location>
        <begin position="593"/>
        <end position="612"/>
    </location>
</feature>
<feature type="compositionally biased region" description="Basic and acidic residues" evidence="6">
    <location>
        <begin position="65"/>
        <end position="78"/>
    </location>
</feature>
<gene>
    <name evidence="8" type="ORF">Z520_03143</name>
</gene>
<dbReference type="InterPro" id="IPR001138">
    <property type="entry name" value="Zn2Cys6_DnaBD"/>
</dbReference>
<dbReference type="RefSeq" id="XP_016635713.1">
    <property type="nucleotide sequence ID" value="XM_016773656.1"/>
</dbReference>
<dbReference type="GeneID" id="27708889"/>
<dbReference type="SMART" id="SM00066">
    <property type="entry name" value="GAL4"/>
    <property type="match status" value="1"/>
</dbReference>
<accession>A0A0D2HI46</accession>
<evidence type="ECO:0000256" key="3">
    <source>
        <dbReference type="ARBA" id="ARBA00023125"/>
    </source>
</evidence>
<dbReference type="GO" id="GO:0003677">
    <property type="term" value="F:DNA binding"/>
    <property type="evidence" value="ECO:0007669"/>
    <property type="project" value="UniProtKB-KW"/>
</dbReference>
<keyword evidence="9" id="KW-1185">Reference proteome</keyword>
<keyword evidence="1" id="KW-0479">Metal-binding</keyword>
<dbReference type="InterPro" id="IPR007219">
    <property type="entry name" value="XnlR_reg_dom"/>
</dbReference>
<evidence type="ECO:0000259" key="7">
    <source>
        <dbReference type="PROSITE" id="PS50048"/>
    </source>
</evidence>
<evidence type="ECO:0000256" key="4">
    <source>
        <dbReference type="ARBA" id="ARBA00023163"/>
    </source>
</evidence>
<keyword evidence="4" id="KW-0804">Transcription</keyword>
<feature type="compositionally biased region" description="Basic residues" evidence="6">
    <location>
        <begin position="55"/>
        <end position="64"/>
    </location>
</feature>
<keyword evidence="3" id="KW-0238">DNA-binding</keyword>